<keyword evidence="3 5" id="KW-1133">Transmembrane helix</keyword>
<feature type="transmembrane region" description="Helical" evidence="5">
    <location>
        <begin position="185"/>
        <end position="205"/>
    </location>
</feature>
<feature type="transmembrane region" description="Helical" evidence="5">
    <location>
        <begin position="446"/>
        <end position="467"/>
    </location>
</feature>
<feature type="transmembrane region" description="Helical" evidence="5">
    <location>
        <begin position="160"/>
        <end position="178"/>
    </location>
</feature>
<feature type="transmembrane region" description="Helical" evidence="5">
    <location>
        <begin position="211"/>
        <end position="231"/>
    </location>
</feature>
<comment type="subcellular location">
    <subcellularLocation>
        <location evidence="1">Membrane</location>
        <topology evidence="1">Multi-pass membrane protein</topology>
    </subcellularLocation>
</comment>
<feature type="transmembrane region" description="Helical" evidence="5">
    <location>
        <begin position="364"/>
        <end position="381"/>
    </location>
</feature>
<dbReference type="GO" id="GO:0016020">
    <property type="term" value="C:membrane"/>
    <property type="evidence" value="ECO:0007669"/>
    <property type="project" value="UniProtKB-SubCell"/>
</dbReference>
<dbReference type="PANTHER" id="PTHR24064">
    <property type="entry name" value="SOLUTE CARRIER FAMILY 22 MEMBER"/>
    <property type="match status" value="1"/>
</dbReference>
<evidence type="ECO:0000256" key="2">
    <source>
        <dbReference type="ARBA" id="ARBA00022692"/>
    </source>
</evidence>
<feature type="transmembrane region" description="Helical" evidence="5">
    <location>
        <begin position="243"/>
        <end position="265"/>
    </location>
</feature>
<evidence type="ECO:0000259" key="6">
    <source>
        <dbReference type="PROSITE" id="PS50850"/>
    </source>
</evidence>
<keyword evidence="4 5" id="KW-0472">Membrane</keyword>
<evidence type="ECO:0000256" key="4">
    <source>
        <dbReference type="ARBA" id="ARBA00023136"/>
    </source>
</evidence>
<dbReference type="InterPro" id="IPR036259">
    <property type="entry name" value="MFS_trans_sf"/>
</dbReference>
<name>A0AAW1CY72_9HEMI</name>
<dbReference type="PROSITE" id="PS50850">
    <property type="entry name" value="MFS"/>
    <property type="match status" value="1"/>
</dbReference>
<feature type="transmembrane region" description="Helical" evidence="5">
    <location>
        <begin position="505"/>
        <end position="528"/>
    </location>
</feature>
<feature type="transmembrane region" description="Helical" evidence="5">
    <location>
        <begin position="479"/>
        <end position="499"/>
    </location>
</feature>
<comment type="caution">
    <text evidence="7">The sequence shown here is derived from an EMBL/GenBank/DDBJ whole genome shotgun (WGS) entry which is preliminary data.</text>
</comment>
<feature type="domain" description="Major facilitator superfamily (MFS) profile" evidence="6">
    <location>
        <begin position="109"/>
        <end position="532"/>
    </location>
</feature>
<dbReference type="Gene3D" id="1.20.1250.20">
    <property type="entry name" value="MFS general substrate transporter like domains"/>
    <property type="match status" value="1"/>
</dbReference>
<dbReference type="Proteomes" id="UP001461498">
    <property type="component" value="Unassembled WGS sequence"/>
</dbReference>
<dbReference type="SUPFAM" id="SSF103473">
    <property type="entry name" value="MFS general substrate transporter"/>
    <property type="match status" value="1"/>
</dbReference>
<dbReference type="InterPro" id="IPR020846">
    <property type="entry name" value="MFS_dom"/>
</dbReference>
<gene>
    <name evidence="7" type="ORF">O3M35_011879</name>
</gene>
<feature type="transmembrane region" description="Helical" evidence="5">
    <location>
        <begin position="32"/>
        <end position="53"/>
    </location>
</feature>
<dbReference type="AlphaFoldDB" id="A0AAW1CY72"/>
<dbReference type="Pfam" id="PF00083">
    <property type="entry name" value="Sugar_tr"/>
    <property type="match status" value="1"/>
</dbReference>
<dbReference type="CDD" id="cd17317">
    <property type="entry name" value="MFS_SLC22"/>
    <property type="match status" value="1"/>
</dbReference>
<dbReference type="GO" id="GO:0022857">
    <property type="term" value="F:transmembrane transporter activity"/>
    <property type="evidence" value="ECO:0007669"/>
    <property type="project" value="InterPro"/>
</dbReference>
<evidence type="ECO:0000256" key="1">
    <source>
        <dbReference type="ARBA" id="ARBA00004141"/>
    </source>
</evidence>
<proteinExistence type="predicted"/>
<accession>A0AAW1CY72</accession>
<organism evidence="7 8">
    <name type="scientific">Rhynocoris fuscipes</name>
    <dbReference type="NCBI Taxonomy" id="488301"/>
    <lineage>
        <taxon>Eukaryota</taxon>
        <taxon>Metazoa</taxon>
        <taxon>Ecdysozoa</taxon>
        <taxon>Arthropoda</taxon>
        <taxon>Hexapoda</taxon>
        <taxon>Insecta</taxon>
        <taxon>Pterygota</taxon>
        <taxon>Neoptera</taxon>
        <taxon>Paraneoptera</taxon>
        <taxon>Hemiptera</taxon>
        <taxon>Heteroptera</taxon>
        <taxon>Panheteroptera</taxon>
        <taxon>Cimicomorpha</taxon>
        <taxon>Reduviidae</taxon>
        <taxon>Harpactorinae</taxon>
        <taxon>Harpactorini</taxon>
        <taxon>Rhynocoris</taxon>
    </lineage>
</organism>
<feature type="transmembrane region" description="Helical" evidence="5">
    <location>
        <begin position="393"/>
        <end position="414"/>
    </location>
</feature>
<dbReference type="EMBL" id="JAPXFL010000008">
    <property type="protein sequence ID" value="KAK9503272.1"/>
    <property type="molecule type" value="Genomic_DNA"/>
</dbReference>
<reference evidence="7 8" key="1">
    <citation type="submission" date="2022-12" db="EMBL/GenBank/DDBJ databases">
        <title>Chromosome-level genome assembly of true bugs.</title>
        <authorList>
            <person name="Ma L."/>
            <person name="Li H."/>
        </authorList>
    </citation>
    <scope>NUCLEOTIDE SEQUENCE [LARGE SCALE GENOMIC DNA]</scope>
    <source>
        <strain evidence="7">Lab_2022b</strain>
    </source>
</reference>
<evidence type="ECO:0000313" key="8">
    <source>
        <dbReference type="Proteomes" id="UP001461498"/>
    </source>
</evidence>
<keyword evidence="8" id="KW-1185">Reference proteome</keyword>
<evidence type="ECO:0000256" key="5">
    <source>
        <dbReference type="SAM" id="Phobius"/>
    </source>
</evidence>
<feature type="transmembrane region" description="Helical" evidence="5">
    <location>
        <begin position="271"/>
        <end position="289"/>
    </location>
</feature>
<evidence type="ECO:0000256" key="3">
    <source>
        <dbReference type="ARBA" id="ARBA00022989"/>
    </source>
</evidence>
<dbReference type="InterPro" id="IPR005828">
    <property type="entry name" value="MFS_sugar_transport-like"/>
</dbReference>
<feature type="transmembrane region" description="Helical" evidence="5">
    <location>
        <begin position="421"/>
        <end position="440"/>
    </location>
</feature>
<sequence length="561" mass="64019">MEERDAFLKHKRCKIMDTEELEKILEEKSRNYCWLFTLFILASTPGIFNSMHITSYVFLSDNPKFWCDIAVLRNANWTDEQIRNVSAVNPQAVENCLMYDWDYENFKKIGYEEAMKYIENNTKPSQVACTGYRYQEEKPSIVSEWDLVCGSSALKPVSQALVPIGKVAGGLIFGIFCDKYGRKKGFIISCVMYMIASTIAGVTHFYSIFLILRFIIGVAGSGVYSAGFTILTEMTVKRWRTWLGVVYNISYSFGYIILPIFAYFSSDWRQLQYYMCIPSYLLIINCWLLPESARWLITEGRYEEAKKTVYGKRFRRPTDAEPKRPVPAHNTNMQSDERHRFWDICSVPMKLFQLFTYWESTKRILICYFGWFVAAFYYLLIVMNGRNFSANKYLYVALNGLVEAPAYIMPVLILSYIGRKLSTSVIFIISGLALLIILLLEDATAVMIVALVGRFCMSAVFAILILYTSELFPTSNRNSAVGSSLTVDQIGAILAPYIVDLGISIVWYLPSTVAGVLSTTTGLLIFMLPETRNKPLLDLLEDMKGISSRDKVSCLNCCTFT</sequence>
<evidence type="ECO:0000313" key="7">
    <source>
        <dbReference type="EMBL" id="KAK9503272.1"/>
    </source>
</evidence>
<keyword evidence="2 5" id="KW-0812">Transmembrane</keyword>
<protein>
    <recommendedName>
        <fullName evidence="6">Major facilitator superfamily (MFS) profile domain-containing protein</fullName>
    </recommendedName>
</protein>